<name>A0ABN9QHV4_9DINO</name>
<evidence type="ECO:0000313" key="2">
    <source>
        <dbReference type="EMBL" id="CAK0805599.1"/>
    </source>
</evidence>
<comment type="caution">
    <text evidence="2">The sequence shown here is derived from an EMBL/GenBank/DDBJ whole genome shotgun (WGS) entry which is preliminary data.</text>
</comment>
<protein>
    <submittedName>
        <fullName evidence="2">Uncharacterized protein</fullName>
    </submittedName>
</protein>
<evidence type="ECO:0000256" key="1">
    <source>
        <dbReference type="SAM" id="MobiDB-lite"/>
    </source>
</evidence>
<feature type="region of interest" description="Disordered" evidence="1">
    <location>
        <begin position="1"/>
        <end position="49"/>
    </location>
</feature>
<evidence type="ECO:0000313" key="3">
    <source>
        <dbReference type="Proteomes" id="UP001189429"/>
    </source>
</evidence>
<gene>
    <name evidence="2" type="ORF">PCOR1329_LOCUS12070</name>
</gene>
<organism evidence="2 3">
    <name type="scientific">Prorocentrum cordatum</name>
    <dbReference type="NCBI Taxonomy" id="2364126"/>
    <lineage>
        <taxon>Eukaryota</taxon>
        <taxon>Sar</taxon>
        <taxon>Alveolata</taxon>
        <taxon>Dinophyceae</taxon>
        <taxon>Prorocentrales</taxon>
        <taxon>Prorocentraceae</taxon>
        <taxon>Prorocentrum</taxon>
    </lineage>
</organism>
<dbReference type="Proteomes" id="UP001189429">
    <property type="component" value="Unassembled WGS sequence"/>
</dbReference>
<sequence>MLLRRLDGGGGGGGALARPPLSSVRSGGPAPRGSRRPAPRQAGGRAREVLQRPLQRRVLLLARHQLLEHHLLAGGRERTHWPCERRRDGAATSLSRRGVGVAVGMHTA</sequence>
<reference evidence="2" key="1">
    <citation type="submission" date="2023-10" db="EMBL/GenBank/DDBJ databases">
        <authorList>
            <person name="Chen Y."/>
            <person name="Shah S."/>
            <person name="Dougan E. K."/>
            <person name="Thang M."/>
            <person name="Chan C."/>
        </authorList>
    </citation>
    <scope>NUCLEOTIDE SEQUENCE [LARGE SCALE GENOMIC DNA]</scope>
</reference>
<accession>A0ABN9QHV4</accession>
<feature type="compositionally biased region" description="Low complexity" evidence="1">
    <location>
        <begin position="22"/>
        <end position="32"/>
    </location>
</feature>
<keyword evidence="3" id="KW-1185">Reference proteome</keyword>
<dbReference type="EMBL" id="CAUYUJ010003503">
    <property type="protein sequence ID" value="CAK0805599.1"/>
    <property type="molecule type" value="Genomic_DNA"/>
</dbReference>
<proteinExistence type="predicted"/>